<dbReference type="GO" id="GO:0005634">
    <property type="term" value="C:nucleus"/>
    <property type="evidence" value="ECO:0007669"/>
    <property type="project" value="TreeGrafter"/>
</dbReference>
<organism evidence="4 5">
    <name type="scientific">Globisporangium ultimum (strain ATCC 200006 / CBS 805.95 / DAOM BR144)</name>
    <name type="common">Pythium ultimum</name>
    <dbReference type="NCBI Taxonomy" id="431595"/>
    <lineage>
        <taxon>Eukaryota</taxon>
        <taxon>Sar</taxon>
        <taxon>Stramenopiles</taxon>
        <taxon>Oomycota</taxon>
        <taxon>Peronosporomycetes</taxon>
        <taxon>Pythiales</taxon>
        <taxon>Pythiaceae</taxon>
        <taxon>Globisporangium</taxon>
    </lineage>
</organism>
<dbReference type="Pfam" id="PF24571">
    <property type="entry name" value="HEAT_SCC3-SA"/>
    <property type="match status" value="1"/>
</dbReference>
<feature type="region of interest" description="Disordered" evidence="2">
    <location>
        <begin position="921"/>
        <end position="943"/>
    </location>
</feature>
<evidence type="ECO:0000256" key="2">
    <source>
        <dbReference type="SAM" id="MobiDB-lite"/>
    </source>
</evidence>
<dbReference type="STRING" id="431595.K3X2X3"/>
<feature type="compositionally biased region" description="Basic and acidic residues" evidence="2">
    <location>
        <begin position="1359"/>
        <end position="1370"/>
    </location>
</feature>
<dbReference type="PANTHER" id="PTHR11199">
    <property type="entry name" value="STROMAL ANTIGEN"/>
    <property type="match status" value="1"/>
</dbReference>
<keyword evidence="5" id="KW-1185">Reference proteome</keyword>
<dbReference type="EMBL" id="GL376571">
    <property type="status" value="NOT_ANNOTATED_CDS"/>
    <property type="molecule type" value="Genomic_DNA"/>
</dbReference>
<feature type="compositionally biased region" description="Acidic residues" evidence="2">
    <location>
        <begin position="1007"/>
        <end position="1018"/>
    </location>
</feature>
<protein>
    <recommendedName>
        <fullName evidence="3">SCD domain-containing protein</fullName>
    </recommendedName>
</protein>
<dbReference type="Pfam" id="PF08514">
    <property type="entry name" value="STAG"/>
    <property type="match status" value="1"/>
</dbReference>
<evidence type="ECO:0000313" key="4">
    <source>
        <dbReference type="EnsemblProtists" id="PYU1_T011572"/>
    </source>
</evidence>
<proteinExistence type="predicted"/>
<dbReference type="EnsemblProtists" id="PYU1_T011572">
    <property type="protein sequence ID" value="PYU1_T011572"/>
    <property type="gene ID" value="PYU1_G011546"/>
</dbReference>
<reference evidence="5" key="2">
    <citation type="submission" date="2010-04" db="EMBL/GenBank/DDBJ databases">
        <authorList>
            <person name="Buell R."/>
            <person name="Hamilton J."/>
            <person name="Hostetler J."/>
        </authorList>
    </citation>
    <scope>NUCLEOTIDE SEQUENCE [LARGE SCALE GENOMIC DNA]</scope>
    <source>
        <strain evidence="5">DAOM:BR144</strain>
    </source>
</reference>
<dbReference type="Proteomes" id="UP000019132">
    <property type="component" value="Unassembled WGS sequence"/>
</dbReference>
<dbReference type="InterPro" id="IPR013721">
    <property type="entry name" value="STAG"/>
</dbReference>
<dbReference type="InterPro" id="IPR056396">
    <property type="entry name" value="HEAT_SCC3-SA"/>
</dbReference>
<name>K3X2X3_GLOUD</name>
<feature type="domain" description="SCD" evidence="3">
    <location>
        <begin position="359"/>
        <end position="444"/>
    </location>
</feature>
<feature type="compositionally biased region" description="Acidic residues" evidence="2">
    <location>
        <begin position="50"/>
        <end position="66"/>
    </location>
</feature>
<dbReference type="InterPro" id="IPR020839">
    <property type="entry name" value="SCD"/>
</dbReference>
<keyword evidence="1" id="KW-0175">Coiled coil</keyword>
<feature type="region of interest" description="Disordered" evidence="2">
    <location>
        <begin position="1"/>
        <end position="138"/>
    </location>
</feature>
<dbReference type="InterPro" id="IPR016024">
    <property type="entry name" value="ARM-type_fold"/>
</dbReference>
<feature type="region of interest" description="Disordered" evidence="2">
    <location>
        <begin position="788"/>
        <end position="808"/>
    </location>
</feature>
<feature type="coiled-coil region" evidence="1">
    <location>
        <begin position="1098"/>
        <end position="1146"/>
    </location>
</feature>
<dbReference type="HOGENOM" id="CLU_252907_0_0_1"/>
<feature type="compositionally biased region" description="Acidic residues" evidence="2">
    <location>
        <begin position="121"/>
        <end position="138"/>
    </location>
</feature>
<dbReference type="PANTHER" id="PTHR11199:SF0">
    <property type="entry name" value="LD34181P-RELATED"/>
    <property type="match status" value="1"/>
</dbReference>
<feature type="region of interest" description="Disordered" evidence="2">
    <location>
        <begin position="866"/>
        <end position="886"/>
    </location>
</feature>
<feature type="region of interest" description="Disordered" evidence="2">
    <location>
        <begin position="1253"/>
        <end position="1431"/>
    </location>
</feature>
<dbReference type="InterPro" id="IPR011989">
    <property type="entry name" value="ARM-like"/>
</dbReference>
<feature type="region of interest" description="Disordered" evidence="2">
    <location>
        <begin position="1007"/>
        <end position="1028"/>
    </location>
</feature>
<dbReference type="eggNOG" id="KOG2011">
    <property type="taxonomic scope" value="Eukaryota"/>
</dbReference>
<dbReference type="Gene3D" id="1.25.10.10">
    <property type="entry name" value="Leucine-rich Repeat Variant"/>
    <property type="match status" value="1"/>
</dbReference>
<accession>K3X2X3</accession>
<dbReference type="GO" id="GO:0003682">
    <property type="term" value="F:chromatin binding"/>
    <property type="evidence" value="ECO:0007669"/>
    <property type="project" value="TreeGrafter"/>
</dbReference>
<evidence type="ECO:0000256" key="1">
    <source>
        <dbReference type="SAM" id="Coils"/>
    </source>
</evidence>
<evidence type="ECO:0000259" key="3">
    <source>
        <dbReference type="PROSITE" id="PS51425"/>
    </source>
</evidence>
<reference evidence="5" key="1">
    <citation type="journal article" date="2010" name="Genome Biol.">
        <title>Genome sequence of the necrotrophic plant pathogen Pythium ultimum reveals original pathogenicity mechanisms and effector repertoire.</title>
        <authorList>
            <person name="Levesque C.A."/>
            <person name="Brouwer H."/>
            <person name="Cano L."/>
            <person name="Hamilton J.P."/>
            <person name="Holt C."/>
            <person name="Huitema E."/>
            <person name="Raffaele S."/>
            <person name="Robideau G.P."/>
            <person name="Thines M."/>
            <person name="Win J."/>
            <person name="Zerillo M.M."/>
            <person name="Beakes G.W."/>
            <person name="Boore J.L."/>
            <person name="Busam D."/>
            <person name="Dumas B."/>
            <person name="Ferriera S."/>
            <person name="Fuerstenberg S.I."/>
            <person name="Gachon C.M."/>
            <person name="Gaulin E."/>
            <person name="Govers F."/>
            <person name="Grenville-Briggs L."/>
            <person name="Horner N."/>
            <person name="Hostetler J."/>
            <person name="Jiang R.H."/>
            <person name="Johnson J."/>
            <person name="Krajaejun T."/>
            <person name="Lin H."/>
            <person name="Meijer H.J."/>
            <person name="Moore B."/>
            <person name="Morris P."/>
            <person name="Phuntmart V."/>
            <person name="Puiu D."/>
            <person name="Shetty J."/>
            <person name="Stajich J.E."/>
            <person name="Tripathy S."/>
            <person name="Wawra S."/>
            <person name="van West P."/>
            <person name="Whitty B.R."/>
            <person name="Coutinho P.M."/>
            <person name="Henrissat B."/>
            <person name="Martin F."/>
            <person name="Thomas P.D."/>
            <person name="Tyler B.M."/>
            <person name="De Vries R.P."/>
            <person name="Kamoun S."/>
            <person name="Yandell M."/>
            <person name="Tisserat N."/>
            <person name="Buell C.R."/>
        </authorList>
    </citation>
    <scope>NUCLEOTIDE SEQUENCE</scope>
    <source>
        <strain evidence="5">DAOM:BR144</strain>
    </source>
</reference>
<dbReference type="InterPro" id="IPR039662">
    <property type="entry name" value="Cohesin_Scc3/SA"/>
</dbReference>
<dbReference type="InParanoid" id="K3X2X3"/>
<dbReference type="GO" id="GO:0007062">
    <property type="term" value="P:sister chromatid cohesion"/>
    <property type="evidence" value="ECO:0007669"/>
    <property type="project" value="UniProtKB-ARBA"/>
</dbReference>
<evidence type="ECO:0000313" key="5">
    <source>
        <dbReference type="Proteomes" id="UP000019132"/>
    </source>
</evidence>
<feature type="compositionally biased region" description="Low complexity" evidence="2">
    <location>
        <begin position="80"/>
        <end position="90"/>
    </location>
</feature>
<feature type="compositionally biased region" description="Polar residues" evidence="2">
    <location>
        <begin position="1414"/>
        <end position="1431"/>
    </location>
</feature>
<dbReference type="OMA" id="YLEIQMT"/>
<dbReference type="Pfam" id="PF21581">
    <property type="entry name" value="SCD"/>
    <property type="match status" value="1"/>
</dbReference>
<feature type="compositionally biased region" description="Basic residues" evidence="2">
    <location>
        <begin position="1"/>
        <end position="14"/>
    </location>
</feature>
<dbReference type="PROSITE" id="PS51425">
    <property type="entry name" value="SCD"/>
    <property type="match status" value="1"/>
</dbReference>
<feature type="compositionally biased region" description="Basic and acidic residues" evidence="2">
    <location>
        <begin position="921"/>
        <end position="933"/>
    </location>
</feature>
<reference evidence="4" key="3">
    <citation type="submission" date="2015-02" db="UniProtKB">
        <authorList>
            <consortium name="EnsemblProtists"/>
        </authorList>
    </citation>
    <scope>IDENTIFICATION</scope>
    <source>
        <strain evidence="4">DAOM BR144</strain>
    </source>
</reference>
<dbReference type="GO" id="GO:0008278">
    <property type="term" value="C:cohesin complex"/>
    <property type="evidence" value="ECO:0007669"/>
    <property type="project" value="TreeGrafter"/>
</dbReference>
<dbReference type="VEuPathDB" id="FungiDB:PYU1_G011546"/>
<sequence>MSARRSTRERKKPKQIYEVLDTRLADEGANADGTAKDNQVNDADDHQMSEEESEGESNEEEEEEADAREFAPKKPKVRAKPAAAPGTRRGAATKRKPLVRPRKLKPVQEERRSKGLPGDGANEEDDDEDAEDGDGDDVFFEVTKRGNASLRTLLIEWHSRYEEDSEEATREILNFVLQACGGEGQCVPTTEKLEKLDMSDLVDYVVEDLRKSNDGYPIVSRMKGFKHFKRNFVEFWKAFVTECYEDELLFTSTVVHQFVDWLTTLTSAEIRAIRHTSTIGAYAIGSALVGSAQNISQQLEVVKRQLNAEINSSSKNSKAKATPMKMSKKMQLLTDNKNMYENRLQRVVQVVDILFTGVIVHRYRDVMPEVRTESAETLGNWIAAMPDHFLKDNYLKYLGWMLNDKEASVRLSVVNLLRSLYEHEEFTDKLELFTSRFLPRYLELCNDVDDSVVQACVRLLIAVDKRSLISSDVELQPVERLVFEPENAEIRKAAAEFICLQYDAFGVAESKLNPKLKRDQLNTQAIALVEFAEDYIFNHHVPADSVETLVEAFWGLEDCQVLQDWKLLTDLLLSEKSDLTSDQLTILIRLLVSCIRKITTEESDRSSAAQKKKTSEDREEITVAFCKDIPSLLVRFQSDSEKLSLLVELIPMLSLRADIVGQHLGHVKSLIEKLQHAFLNNSEEKFLTTISLSIHHLFQAEHEVIKRETEVIIHEIFQDLLEKTRLLLEDDAKLFEDPQDSSKSTLGKRTSKQKAKDLTDVEYALRVSLCRLACMIRYINVRDYLPSTSGSSTSRQKQDNVEPANKGNRMGGIVSGLAALIRRRTRNIPLLDEELWQADTLKHSLMVLYLDLLWCTSSVFKTVESQNKRRVEEANEDEAQSSALKDFNEQSVRDQIEKVCKSRSYLEDCLISVLEMHLETTKRSNEEEQKDGNESEAQQPTEIALENEQISAYVKESQRFAFLTFCDIRCLFVEKFQEATPPYDTLSWTLPKILVLLTQMYFEDEMEAPDDEEPDMEKEEGQGNGHGASEVLQIRKAELLVALSRVSMSNPSNKRQSAAVLRYFTEDSKHSVDIVKAFSKQVKNDTPVRYLEVQMTALRQQYNSILALQEELEAVKNSDVEDEDVRQELQETIKNSELQLKELAKKLSQSLGVGKVAATLRAPFFRFLCEGVRYSLEKQEHFAFLEPLRPYLSHLDPSSMKQLRAYFLQLLEELNESPEEEEQLSNSWRIVFDFQSAMSNSVSKKERKIINSVLSSTSDEPRTSAHEQQNAEDEDVQRLKLVPKKRKRESLQQDSASDVGQPEEISKGTDEGQATAEQEANDEDKEILQGVPDVFETPKKRPRQPPSPPLGIMESSASVEERPNDHHDLPSQDLNESETRKRDFDSILSPDQRRTRSSFSRAMQARRESKQTENADSVPNDANPSDDNAGN</sequence>
<dbReference type="GO" id="GO:0000785">
    <property type="term" value="C:chromatin"/>
    <property type="evidence" value="ECO:0007669"/>
    <property type="project" value="TreeGrafter"/>
</dbReference>
<dbReference type="SUPFAM" id="SSF48371">
    <property type="entry name" value="ARM repeat"/>
    <property type="match status" value="1"/>
</dbReference>
<feature type="compositionally biased region" description="Basic residues" evidence="2">
    <location>
        <begin position="91"/>
        <end position="105"/>
    </location>
</feature>